<name>A0A0M0KH86_ALKHA</name>
<comment type="caution">
    <text evidence="4">The sequence shown here is derived from an EMBL/GenBank/DDBJ whole genome shotgun (WGS) entry which is preliminary data.</text>
</comment>
<evidence type="ECO:0000313" key="4">
    <source>
        <dbReference type="EMBL" id="KOO37783.1"/>
    </source>
</evidence>
<keyword evidence="1" id="KW-0677">Repeat</keyword>
<dbReference type="InterPro" id="IPR051012">
    <property type="entry name" value="CellSynth/LPSAsmb/PSIAsmb"/>
</dbReference>
<dbReference type="GeneID" id="87599101"/>
<dbReference type="InterPro" id="IPR011990">
    <property type="entry name" value="TPR-like_helical_dom_sf"/>
</dbReference>
<evidence type="ECO:0000256" key="1">
    <source>
        <dbReference type="ARBA" id="ARBA00022737"/>
    </source>
</evidence>
<dbReference type="Gene3D" id="1.25.40.10">
    <property type="entry name" value="Tetratricopeptide repeat domain"/>
    <property type="match status" value="2"/>
</dbReference>
<dbReference type="SMART" id="SM00028">
    <property type="entry name" value="TPR"/>
    <property type="match status" value="5"/>
</dbReference>
<proteinExistence type="predicted"/>
<accession>A0A0M0KH86</accession>
<evidence type="ECO:0000256" key="2">
    <source>
        <dbReference type="ARBA" id="ARBA00022803"/>
    </source>
</evidence>
<feature type="repeat" description="TPR" evidence="3">
    <location>
        <begin position="19"/>
        <end position="52"/>
    </location>
</feature>
<dbReference type="PATRIC" id="fig|136160.3.peg.643"/>
<protein>
    <recommendedName>
        <fullName evidence="5">Tetratricopeptide repeat-containing protein</fullName>
    </recommendedName>
</protein>
<dbReference type="RefSeq" id="WP_053430299.1">
    <property type="nucleotide sequence ID" value="NZ_CP040441.1"/>
</dbReference>
<organism evidence="4">
    <name type="scientific">Halalkalibacterium halodurans</name>
    <name type="common">Bacillus halodurans</name>
    <dbReference type="NCBI Taxonomy" id="86665"/>
    <lineage>
        <taxon>Bacteria</taxon>
        <taxon>Bacillati</taxon>
        <taxon>Bacillota</taxon>
        <taxon>Bacilli</taxon>
        <taxon>Bacillales</taxon>
        <taxon>Bacillaceae</taxon>
        <taxon>Halalkalibacterium (ex Joshi et al. 2022)</taxon>
    </lineage>
</organism>
<dbReference type="Pfam" id="PF14559">
    <property type="entry name" value="TPR_19"/>
    <property type="match status" value="1"/>
</dbReference>
<keyword evidence="2 3" id="KW-0802">TPR repeat</keyword>
<dbReference type="AlphaFoldDB" id="A0A0M0KH86"/>
<dbReference type="EMBL" id="LILD01000001">
    <property type="protein sequence ID" value="KOO37783.1"/>
    <property type="molecule type" value="Genomic_DNA"/>
</dbReference>
<evidence type="ECO:0000256" key="3">
    <source>
        <dbReference type="PROSITE-ProRule" id="PRU00339"/>
    </source>
</evidence>
<gene>
    <name evidence="4" type="ORF">AMD02_02180</name>
</gene>
<evidence type="ECO:0008006" key="5">
    <source>
        <dbReference type="Google" id="ProtNLM"/>
    </source>
</evidence>
<reference evidence="4" key="1">
    <citation type="submission" date="2015-08" db="EMBL/GenBank/DDBJ databases">
        <title>Complete DNA Sequence of Pseudomonas syringae pv. actinidiae, the Causal Agent of Kiwifruit Canker Disease.</title>
        <authorList>
            <person name="Rikkerink E.H.A."/>
            <person name="Fineran P.C."/>
        </authorList>
    </citation>
    <scope>NUCLEOTIDE SEQUENCE</scope>
    <source>
        <strain evidence="4">DSM 13666</strain>
    </source>
</reference>
<dbReference type="PANTHER" id="PTHR45586">
    <property type="entry name" value="TPR REPEAT-CONTAINING PROTEIN PA4667"/>
    <property type="match status" value="1"/>
</dbReference>
<sequence>MDVSIESGKKKIIPFIQSGDYFFRRGVIAFRKNHLSRAVKLLERAVKLTEQEPVFHIQLAAVLSELGHYERSNDILESVVQNLDPGHSECHFFMANNYAYLGLFEKAEHCAIAYLSDQPDGEFAKDAHDLLDLLRFEKEEEGDEWENELTPTDQFLLEHEKACQLLEEGQLKEAIVLLEKLMDEEPSYWTAYNQYAQALFRLGNVEKAFEVCEHILEEDQGNLFALCNMALFYKKQGQQQQAESLIQALSAVHPMDRAHRFKVAQVLCAVGAYEQAYDRLKELEWTSISSDPEWHFCIGVAAYHLGQEEIALRYWKKAATLGVQQAADYYAMSIVDILQKEDVTYEGWHVKQKSRQNS</sequence>
<dbReference type="PANTHER" id="PTHR45586:SF1">
    <property type="entry name" value="LIPOPOLYSACCHARIDE ASSEMBLY PROTEIN B"/>
    <property type="match status" value="1"/>
</dbReference>
<dbReference type="SUPFAM" id="SSF48452">
    <property type="entry name" value="TPR-like"/>
    <property type="match status" value="2"/>
</dbReference>
<dbReference type="InterPro" id="IPR019734">
    <property type="entry name" value="TPR_rpt"/>
</dbReference>
<dbReference type="PROSITE" id="PS50005">
    <property type="entry name" value="TPR"/>
    <property type="match status" value="1"/>
</dbReference>